<dbReference type="SUPFAM" id="SSF103473">
    <property type="entry name" value="MFS general substrate transporter"/>
    <property type="match status" value="1"/>
</dbReference>
<feature type="transmembrane region" description="Helical" evidence="8">
    <location>
        <begin position="459"/>
        <end position="482"/>
    </location>
</feature>
<evidence type="ECO:0000256" key="1">
    <source>
        <dbReference type="ARBA" id="ARBA00004651"/>
    </source>
</evidence>
<dbReference type="Proteomes" id="UP000599074">
    <property type="component" value="Unassembled WGS sequence"/>
</dbReference>
<feature type="transmembrane region" description="Helical" evidence="8">
    <location>
        <begin position="254"/>
        <end position="271"/>
    </location>
</feature>
<evidence type="ECO:0000313" key="11">
    <source>
        <dbReference type="Proteomes" id="UP000599074"/>
    </source>
</evidence>
<keyword evidence="5 8" id="KW-1133">Transmembrane helix</keyword>
<evidence type="ECO:0000256" key="8">
    <source>
        <dbReference type="SAM" id="Phobius"/>
    </source>
</evidence>
<accession>A0A8J3TDA5</accession>
<gene>
    <name evidence="10" type="ORF">Pme01_29980</name>
</gene>
<dbReference type="PROSITE" id="PS50850">
    <property type="entry name" value="MFS"/>
    <property type="match status" value="1"/>
</dbReference>
<dbReference type="GO" id="GO:0005886">
    <property type="term" value="C:plasma membrane"/>
    <property type="evidence" value="ECO:0007669"/>
    <property type="project" value="UniProtKB-SubCell"/>
</dbReference>
<evidence type="ECO:0000256" key="2">
    <source>
        <dbReference type="ARBA" id="ARBA00022448"/>
    </source>
</evidence>
<evidence type="ECO:0000256" key="6">
    <source>
        <dbReference type="ARBA" id="ARBA00023136"/>
    </source>
</evidence>
<feature type="transmembrane region" description="Helical" evidence="8">
    <location>
        <begin position="71"/>
        <end position="91"/>
    </location>
</feature>
<keyword evidence="3" id="KW-1003">Cell membrane</keyword>
<keyword evidence="4 8" id="KW-0812">Transmembrane</keyword>
<dbReference type="AlphaFoldDB" id="A0A8J3TDA5"/>
<evidence type="ECO:0000259" key="9">
    <source>
        <dbReference type="PROSITE" id="PS50850"/>
    </source>
</evidence>
<feature type="region of interest" description="Disordered" evidence="7">
    <location>
        <begin position="1"/>
        <end position="29"/>
    </location>
</feature>
<dbReference type="GO" id="GO:0022857">
    <property type="term" value="F:transmembrane transporter activity"/>
    <property type="evidence" value="ECO:0007669"/>
    <property type="project" value="InterPro"/>
</dbReference>
<dbReference type="Gene3D" id="1.20.1720.10">
    <property type="entry name" value="Multidrug resistance protein D"/>
    <property type="match status" value="1"/>
</dbReference>
<feature type="transmembrane region" description="Helical" evidence="8">
    <location>
        <begin position="222"/>
        <end position="242"/>
    </location>
</feature>
<organism evidence="10 11">
    <name type="scientific">Planosporangium mesophilum</name>
    <dbReference type="NCBI Taxonomy" id="689768"/>
    <lineage>
        <taxon>Bacteria</taxon>
        <taxon>Bacillati</taxon>
        <taxon>Actinomycetota</taxon>
        <taxon>Actinomycetes</taxon>
        <taxon>Micromonosporales</taxon>
        <taxon>Micromonosporaceae</taxon>
        <taxon>Planosporangium</taxon>
    </lineage>
</organism>
<feature type="transmembrane region" description="Helical" evidence="8">
    <location>
        <begin position="332"/>
        <end position="353"/>
    </location>
</feature>
<feature type="transmembrane region" description="Helical" evidence="8">
    <location>
        <begin position="36"/>
        <end position="59"/>
    </location>
</feature>
<feature type="transmembrane region" description="Helical" evidence="8">
    <location>
        <begin position="129"/>
        <end position="147"/>
    </location>
</feature>
<dbReference type="EMBL" id="BOON01000028">
    <property type="protein sequence ID" value="GII23401.1"/>
    <property type="molecule type" value="Genomic_DNA"/>
</dbReference>
<feature type="transmembrane region" description="Helical" evidence="8">
    <location>
        <begin position="422"/>
        <end position="447"/>
    </location>
</feature>
<feature type="transmembrane region" description="Helical" evidence="8">
    <location>
        <begin position="103"/>
        <end position="123"/>
    </location>
</feature>
<sequence length="492" mass="49574">MTAAAEDLPGQPIGAPGAQTSAAGAPSPVRETNGPAAVAILIYLGLSLQLLQVGIIPLLPQIGRAVGTTPATTSWLVTGSLLAGAVFLAVLSRLADLLGKKPVVVIALALVLVGSLIGCFSSSFSGLVVARVLMGAVLPMLALPEAIASDTMAPRRAQFTIGAIHTGTGAGISAGLLLGALAATGHASWRAFFVVGVVVSAIGLAAVLAGIRDSDVRAPGRLDAVGALLLAVGLVGVLLAITEGPTWGWTSGRVLASGLGGLVVLAGWLAQQRRATHPLINIRHLLSPAVRLPYAMTFLAATGIYSALSAVTRLAQTPKATGAGYGWSPVQVAWYALPQLLGSVMAYFVIRALVQRGRHVAALGVGTALLVISFLIYGPLVAQPGATLTALMIDSAGLAITLAVTQIVILRSVPKAESGIAVGLSVVLYAVGNSIGSAIVASLFGAYKVGRAPVPALSAYQLSFLVSGLAALVALALCAPLARRLRGSQTGV</sequence>
<proteinExistence type="predicted"/>
<feature type="transmembrane region" description="Helical" evidence="8">
    <location>
        <begin position="386"/>
        <end position="410"/>
    </location>
</feature>
<evidence type="ECO:0000256" key="5">
    <source>
        <dbReference type="ARBA" id="ARBA00022989"/>
    </source>
</evidence>
<dbReference type="RefSeq" id="WP_168115912.1">
    <property type="nucleotide sequence ID" value="NZ_BOON01000028.1"/>
</dbReference>
<feature type="transmembrane region" description="Helical" evidence="8">
    <location>
        <begin position="189"/>
        <end position="210"/>
    </location>
</feature>
<dbReference type="Pfam" id="PF07690">
    <property type="entry name" value="MFS_1"/>
    <property type="match status" value="1"/>
</dbReference>
<keyword evidence="6 8" id="KW-0472">Membrane</keyword>
<feature type="transmembrane region" description="Helical" evidence="8">
    <location>
        <begin position="360"/>
        <end position="380"/>
    </location>
</feature>
<keyword evidence="11" id="KW-1185">Reference proteome</keyword>
<dbReference type="Gene3D" id="1.20.1250.20">
    <property type="entry name" value="MFS general substrate transporter like domains"/>
    <property type="match status" value="1"/>
</dbReference>
<name>A0A8J3TDA5_9ACTN</name>
<evidence type="ECO:0000313" key="10">
    <source>
        <dbReference type="EMBL" id="GII23401.1"/>
    </source>
</evidence>
<evidence type="ECO:0000256" key="3">
    <source>
        <dbReference type="ARBA" id="ARBA00022475"/>
    </source>
</evidence>
<dbReference type="PANTHER" id="PTHR42718:SF46">
    <property type="entry name" value="BLR6921 PROTEIN"/>
    <property type="match status" value="1"/>
</dbReference>
<comment type="subcellular location">
    <subcellularLocation>
        <location evidence="1">Cell membrane</location>
        <topology evidence="1">Multi-pass membrane protein</topology>
    </subcellularLocation>
</comment>
<evidence type="ECO:0000256" key="7">
    <source>
        <dbReference type="SAM" id="MobiDB-lite"/>
    </source>
</evidence>
<dbReference type="InterPro" id="IPR020846">
    <property type="entry name" value="MFS_dom"/>
</dbReference>
<comment type="caution">
    <text evidence="10">The sequence shown here is derived from an EMBL/GenBank/DDBJ whole genome shotgun (WGS) entry which is preliminary data.</text>
</comment>
<reference evidence="10" key="1">
    <citation type="submission" date="2021-01" db="EMBL/GenBank/DDBJ databases">
        <title>Whole genome shotgun sequence of Planosporangium mesophilum NBRC 109066.</title>
        <authorList>
            <person name="Komaki H."/>
            <person name="Tamura T."/>
        </authorList>
    </citation>
    <scope>NUCLEOTIDE SEQUENCE</scope>
    <source>
        <strain evidence="10">NBRC 109066</strain>
    </source>
</reference>
<dbReference type="InterPro" id="IPR036259">
    <property type="entry name" value="MFS_trans_sf"/>
</dbReference>
<feature type="domain" description="Major facilitator superfamily (MFS) profile" evidence="9">
    <location>
        <begin position="33"/>
        <end position="486"/>
    </location>
</feature>
<feature type="transmembrane region" description="Helical" evidence="8">
    <location>
        <begin position="159"/>
        <end position="183"/>
    </location>
</feature>
<keyword evidence="2" id="KW-0813">Transport</keyword>
<dbReference type="InterPro" id="IPR011701">
    <property type="entry name" value="MFS"/>
</dbReference>
<dbReference type="PANTHER" id="PTHR42718">
    <property type="entry name" value="MAJOR FACILITATOR SUPERFAMILY MULTIDRUG TRANSPORTER MFSC"/>
    <property type="match status" value="1"/>
</dbReference>
<feature type="transmembrane region" description="Helical" evidence="8">
    <location>
        <begin position="292"/>
        <end position="312"/>
    </location>
</feature>
<protein>
    <recommendedName>
        <fullName evidence="9">Major facilitator superfamily (MFS) profile domain-containing protein</fullName>
    </recommendedName>
</protein>
<evidence type="ECO:0000256" key="4">
    <source>
        <dbReference type="ARBA" id="ARBA00022692"/>
    </source>
</evidence>